<gene>
    <name evidence="2" type="ORF">ACFSCZ_10245</name>
</gene>
<feature type="transmembrane region" description="Helical" evidence="1">
    <location>
        <begin position="76"/>
        <end position="95"/>
    </location>
</feature>
<evidence type="ECO:0000313" key="3">
    <source>
        <dbReference type="Proteomes" id="UP001597301"/>
    </source>
</evidence>
<organism evidence="2 3">
    <name type="scientific">Siminovitchia sediminis</name>
    <dbReference type="NCBI Taxonomy" id="1274353"/>
    <lineage>
        <taxon>Bacteria</taxon>
        <taxon>Bacillati</taxon>
        <taxon>Bacillota</taxon>
        <taxon>Bacilli</taxon>
        <taxon>Bacillales</taxon>
        <taxon>Bacillaceae</taxon>
        <taxon>Siminovitchia</taxon>
    </lineage>
</organism>
<name>A0ABW4KK00_9BACI</name>
<dbReference type="EMBL" id="JBHUEO010000026">
    <property type="protein sequence ID" value="MFD1707111.1"/>
    <property type="molecule type" value="Genomic_DNA"/>
</dbReference>
<evidence type="ECO:0000256" key="1">
    <source>
        <dbReference type="SAM" id="Phobius"/>
    </source>
</evidence>
<evidence type="ECO:0000313" key="2">
    <source>
        <dbReference type="EMBL" id="MFD1707111.1"/>
    </source>
</evidence>
<keyword evidence="1" id="KW-0812">Transmembrane</keyword>
<dbReference type="Pfam" id="PF10864">
    <property type="entry name" value="DUF2663"/>
    <property type="match status" value="1"/>
</dbReference>
<protein>
    <submittedName>
        <fullName evidence="2">DUF2663 family protein</fullName>
    </submittedName>
</protein>
<keyword evidence="1" id="KW-0472">Membrane</keyword>
<keyword evidence="3" id="KW-1185">Reference proteome</keyword>
<dbReference type="Proteomes" id="UP001597301">
    <property type="component" value="Unassembled WGS sequence"/>
</dbReference>
<reference evidence="3" key="1">
    <citation type="journal article" date="2019" name="Int. J. Syst. Evol. Microbiol.">
        <title>The Global Catalogue of Microorganisms (GCM) 10K type strain sequencing project: providing services to taxonomists for standard genome sequencing and annotation.</title>
        <authorList>
            <consortium name="The Broad Institute Genomics Platform"/>
            <consortium name="The Broad Institute Genome Sequencing Center for Infectious Disease"/>
            <person name="Wu L."/>
            <person name="Ma J."/>
        </authorList>
    </citation>
    <scope>NUCLEOTIDE SEQUENCE [LARGE SCALE GENOMIC DNA]</scope>
    <source>
        <strain evidence="3">CGMCC 1.12295</strain>
    </source>
</reference>
<feature type="transmembrane region" description="Helical" evidence="1">
    <location>
        <begin position="35"/>
        <end position="56"/>
    </location>
</feature>
<keyword evidence="1" id="KW-1133">Transmembrane helix</keyword>
<sequence length="148" mass="17931">MMAVLEEQVDEAMKTMICHLIDKKLKYDHYKSTHFFLLSIFILYTVTMLFLCYTLVIIPNNFSMINSLTQLLGSRYLIFLFLAGVFLFGVLKYYFDKKEKAEAEFHDLRCELIEKSQEMWRKEQWGNRHKVFDQLKQKYDINMYYESK</sequence>
<accession>A0ABW4KK00</accession>
<dbReference type="InterPro" id="IPR020210">
    <property type="entry name" value="Uncharacterised_YpbF_TM"/>
</dbReference>
<dbReference type="RefSeq" id="WP_380773889.1">
    <property type="nucleotide sequence ID" value="NZ_JBHUEO010000026.1"/>
</dbReference>
<comment type="caution">
    <text evidence="2">The sequence shown here is derived from an EMBL/GenBank/DDBJ whole genome shotgun (WGS) entry which is preliminary data.</text>
</comment>
<proteinExistence type="predicted"/>